<comment type="caution">
    <text evidence="9">The sequence shown here is derived from an EMBL/GenBank/DDBJ whole genome shotgun (WGS) entry which is preliminary data.</text>
</comment>
<organism evidence="9">
    <name type="scientific">marine sediment metagenome</name>
    <dbReference type="NCBI Taxonomy" id="412755"/>
    <lineage>
        <taxon>unclassified sequences</taxon>
        <taxon>metagenomes</taxon>
        <taxon>ecological metagenomes</taxon>
    </lineage>
</organism>
<gene>
    <name evidence="9" type="ORF">LCGC14_0508300</name>
</gene>
<name>A0A0F9S6T4_9ZZZZ</name>
<evidence type="ECO:0000313" key="9">
    <source>
        <dbReference type="EMBL" id="KKN62769.1"/>
    </source>
</evidence>
<reference evidence="9" key="1">
    <citation type="journal article" date="2015" name="Nature">
        <title>Complex archaea that bridge the gap between prokaryotes and eukaryotes.</title>
        <authorList>
            <person name="Spang A."/>
            <person name="Saw J.H."/>
            <person name="Jorgensen S.L."/>
            <person name="Zaremba-Niedzwiedzka K."/>
            <person name="Martijn J."/>
            <person name="Lind A.E."/>
            <person name="van Eijk R."/>
            <person name="Schleper C."/>
            <person name="Guy L."/>
            <person name="Ettema T.J."/>
        </authorList>
    </citation>
    <scope>NUCLEOTIDE SEQUENCE</scope>
</reference>
<keyword evidence="2" id="KW-0690">Ribosome biogenesis</keyword>
<evidence type="ECO:0000256" key="8">
    <source>
        <dbReference type="ARBA" id="ARBA00022884"/>
    </source>
</evidence>
<dbReference type="GO" id="GO:0070037">
    <property type="term" value="F:rRNA (pseudouridine) methyltransferase activity"/>
    <property type="evidence" value="ECO:0007669"/>
    <property type="project" value="InterPro"/>
</dbReference>
<evidence type="ECO:0000256" key="2">
    <source>
        <dbReference type="ARBA" id="ARBA00022517"/>
    </source>
</evidence>
<evidence type="ECO:0000256" key="7">
    <source>
        <dbReference type="ARBA" id="ARBA00022730"/>
    </source>
</evidence>
<dbReference type="Gene3D" id="3.40.1280.10">
    <property type="match status" value="1"/>
</dbReference>
<dbReference type="InterPro" id="IPR029026">
    <property type="entry name" value="tRNA_m1G_MTases_N"/>
</dbReference>
<dbReference type="EMBL" id="LAZR01000613">
    <property type="protein sequence ID" value="KKN62769.1"/>
    <property type="molecule type" value="Genomic_DNA"/>
</dbReference>
<dbReference type="InterPro" id="IPR023503">
    <property type="entry name" value="Ribosome_NEP1_arc"/>
</dbReference>
<dbReference type="CDD" id="cd18088">
    <property type="entry name" value="Nep1-like"/>
    <property type="match status" value="1"/>
</dbReference>
<keyword evidence="5" id="KW-0808">Transferase</keyword>
<evidence type="ECO:0000256" key="1">
    <source>
        <dbReference type="ARBA" id="ARBA00008115"/>
    </source>
</evidence>
<dbReference type="HAMAP" id="MF_00554">
    <property type="entry name" value="NEP1"/>
    <property type="match status" value="1"/>
</dbReference>
<dbReference type="PANTHER" id="PTHR12636:SF5">
    <property type="entry name" value="RIBOSOMAL RNA SMALL SUBUNIT METHYLTRANSFERASE NEP1"/>
    <property type="match status" value="1"/>
</dbReference>
<comment type="similarity">
    <text evidence="1">Belongs to the class IV-like SAM-binding methyltransferase superfamily. RNA methyltransferase NEP1 family.</text>
</comment>
<keyword evidence="6" id="KW-0949">S-adenosyl-L-methionine</keyword>
<dbReference type="Pfam" id="PF03587">
    <property type="entry name" value="EMG1"/>
    <property type="match status" value="1"/>
</dbReference>
<dbReference type="PANTHER" id="PTHR12636">
    <property type="entry name" value="NEP1/MRA1"/>
    <property type="match status" value="1"/>
</dbReference>
<dbReference type="GO" id="GO:0019843">
    <property type="term" value="F:rRNA binding"/>
    <property type="evidence" value="ECO:0007669"/>
    <property type="project" value="UniProtKB-KW"/>
</dbReference>
<protein>
    <recommendedName>
        <fullName evidence="10">Ribosomal RNA small subunit methyltransferase Nep1</fullName>
    </recommendedName>
</protein>
<keyword evidence="8" id="KW-0694">RNA-binding</keyword>
<evidence type="ECO:0000256" key="4">
    <source>
        <dbReference type="ARBA" id="ARBA00022603"/>
    </source>
</evidence>
<evidence type="ECO:0000256" key="3">
    <source>
        <dbReference type="ARBA" id="ARBA00022552"/>
    </source>
</evidence>
<sequence>MPIIIILAECGLELIPKQIRNHPAVKKNLSSSLYSSQLLDNALHFSAMKTLKNKEKRGRPDISHLCLLNALGSVLNKSGNLELYLHTINNKIFKFNPEIRIARNYNRFKGLIAKLIIDGKIEVGDEMLIAPVSENLDELIKSFNSPKIDIFSQKGKKIEVFKSISSLDILENYIAIIGGFQKTTFSDDILKLSHRIISISQYPLDAWVVISKLINMYELSHNIN</sequence>
<keyword evidence="7" id="KW-0699">rRNA-binding</keyword>
<dbReference type="GO" id="GO:0070475">
    <property type="term" value="P:rRNA base methylation"/>
    <property type="evidence" value="ECO:0007669"/>
    <property type="project" value="InterPro"/>
</dbReference>
<keyword evidence="3" id="KW-0698">rRNA processing</keyword>
<evidence type="ECO:0008006" key="10">
    <source>
        <dbReference type="Google" id="ProtNLM"/>
    </source>
</evidence>
<dbReference type="AlphaFoldDB" id="A0A0F9S6T4"/>
<evidence type="ECO:0000256" key="6">
    <source>
        <dbReference type="ARBA" id="ARBA00022691"/>
    </source>
</evidence>
<dbReference type="InterPro" id="IPR005304">
    <property type="entry name" value="Rbsml_bgen_MeTrfase_EMG1/NEP1"/>
</dbReference>
<proteinExistence type="inferred from homology"/>
<keyword evidence="4" id="KW-0489">Methyltransferase</keyword>
<dbReference type="InterPro" id="IPR029028">
    <property type="entry name" value="Alpha/beta_knot_MTases"/>
</dbReference>
<accession>A0A0F9S6T4</accession>
<dbReference type="SUPFAM" id="SSF75217">
    <property type="entry name" value="alpha/beta knot"/>
    <property type="match status" value="1"/>
</dbReference>
<evidence type="ECO:0000256" key="5">
    <source>
        <dbReference type="ARBA" id="ARBA00022679"/>
    </source>
</evidence>